<proteinExistence type="predicted"/>
<reference evidence="1" key="1">
    <citation type="submission" date="2023-08" db="EMBL/GenBank/DDBJ databases">
        <authorList>
            <person name="Alioto T."/>
            <person name="Alioto T."/>
            <person name="Gomez Garrido J."/>
        </authorList>
    </citation>
    <scope>NUCLEOTIDE SEQUENCE</scope>
</reference>
<organism evidence="1 2">
    <name type="scientific">Xyrichtys novacula</name>
    <name type="common">Pearly razorfish</name>
    <name type="synonym">Hemipteronotus novacula</name>
    <dbReference type="NCBI Taxonomy" id="13765"/>
    <lineage>
        <taxon>Eukaryota</taxon>
        <taxon>Metazoa</taxon>
        <taxon>Chordata</taxon>
        <taxon>Craniata</taxon>
        <taxon>Vertebrata</taxon>
        <taxon>Euteleostomi</taxon>
        <taxon>Actinopterygii</taxon>
        <taxon>Neopterygii</taxon>
        <taxon>Teleostei</taxon>
        <taxon>Neoteleostei</taxon>
        <taxon>Acanthomorphata</taxon>
        <taxon>Eupercaria</taxon>
        <taxon>Labriformes</taxon>
        <taxon>Labridae</taxon>
        <taxon>Xyrichtys</taxon>
    </lineage>
</organism>
<evidence type="ECO:0000313" key="2">
    <source>
        <dbReference type="Proteomes" id="UP001178508"/>
    </source>
</evidence>
<dbReference type="Proteomes" id="UP001178508">
    <property type="component" value="Chromosome 21"/>
</dbReference>
<protein>
    <submittedName>
        <fullName evidence="1">Uncharacterized protein</fullName>
    </submittedName>
</protein>
<name>A0AAV1HDJ3_XYRNO</name>
<sequence>MRTSQPASVHQSVSVGHYLLHPNNREFNQGTRPALANHRLGALLLTPDLSTHTVFRSYISAGTSASFFFPFKIYPKTARKQKRSQGVNVSHEFSKNYFKRQLLCDSSQKHSCQGRAGRRYELKQAGFVRVI</sequence>
<keyword evidence="2" id="KW-1185">Reference proteome</keyword>
<gene>
    <name evidence="1" type="ORF">XNOV1_A042625</name>
</gene>
<evidence type="ECO:0000313" key="1">
    <source>
        <dbReference type="EMBL" id="CAJ1083833.1"/>
    </source>
</evidence>
<accession>A0AAV1HDJ3</accession>
<dbReference type="AlphaFoldDB" id="A0AAV1HDJ3"/>
<dbReference type="EMBL" id="OY660884">
    <property type="protein sequence ID" value="CAJ1083833.1"/>
    <property type="molecule type" value="Genomic_DNA"/>
</dbReference>